<comment type="caution">
    <text evidence="1">The sequence shown here is derived from an EMBL/GenBank/DDBJ whole genome shotgun (WGS) entry which is preliminary data.</text>
</comment>
<accession>A0AAV6QCN3</accession>
<dbReference type="EMBL" id="JAGKHQ010000017">
    <property type="protein sequence ID" value="KAG7489296.1"/>
    <property type="molecule type" value="Genomic_DNA"/>
</dbReference>
<proteinExistence type="predicted"/>
<protein>
    <submittedName>
        <fullName evidence="1">Uncharacterized protein</fullName>
    </submittedName>
</protein>
<keyword evidence="2" id="KW-1185">Reference proteome</keyword>
<dbReference type="AlphaFoldDB" id="A0AAV6QCN3"/>
<reference evidence="1 2" key="1">
    <citation type="journal article" date="2021" name="Sci. Rep.">
        <title>Chromosome anchoring in Senegalese sole (Solea senegalensis) reveals sex-associated markers and genome rearrangements in flatfish.</title>
        <authorList>
            <person name="Guerrero-Cozar I."/>
            <person name="Gomez-Garrido J."/>
            <person name="Berbel C."/>
            <person name="Martinez-Blanch J.F."/>
            <person name="Alioto T."/>
            <person name="Claros M.G."/>
            <person name="Gagnaire P.A."/>
            <person name="Manchado M."/>
        </authorList>
    </citation>
    <scope>NUCLEOTIDE SEQUENCE [LARGE SCALE GENOMIC DNA]</scope>
    <source>
        <strain evidence="1">Sse05_10M</strain>
    </source>
</reference>
<evidence type="ECO:0000313" key="2">
    <source>
        <dbReference type="Proteomes" id="UP000693946"/>
    </source>
</evidence>
<evidence type="ECO:0000313" key="1">
    <source>
        <dbReference type="EMBL" id="KAG7489296.1"/>
    </source>
</evidence>
<gene>
    <name evidence="1" type="ORF">JOB18_008891</name>
</gene>
<name>A0AAV6QCN3_SOLSE</name>
<dbReference type="Proteomes" id="UP000693946">
    <property type="component" value="Linkage Group LG5"/>
</dbReference>
<organism evidence="1 2">
    <name type="scientific">Solea senegalensis</name>
    <name type="common">Senegalese sole</name>
    <dbReference type="NCBI Taxonomy" id="28829"/>
    <lineage>
        <taxon>Eukaryota</taxon>
        <taxon>Metazoa</taxon>
        <taxon>Chordata</taxon>
        <taxon>Craniata</taxon>
        <taxon>Vertebrata</taxon>
        <taxon>Euteleostomi</taxon>
        <taxon>Actinopterygii</taxon>
        <taxon>Neopterygii</taxon>
        <taxon>Teleostei</taxon>
        <taxon>Neoteleostei</taxon>
        <taxon>Acanthomorphata</taxon>
        <taxon>Carangaria</taxon>
        <taxon>Pleuronectiformes</taxon>
        <taxon>Pleuronectoidei</taxon>
        <taxon>Soleidae</taxon>
        <taxon>Solea</taxon>
    </lineage>
</organism>
<sequence length="120" mass="12860">MGGKPRTSVCSLTSLPGDTKGKMEICCSQGPREFSPGDDVCFLFCPFFSFHGSKPLEMDEATCGCLTRVKRFPGENARNGRGTKLFTTCAGSPVCHRSFCAHMLKSLVGGSPSPPPRPVK</sequence>